<accession>A0A916ZGI5</accession>
<dbReference type="EMBL" id="BMHP01000008">
    <property type="protein sequence ID" value="GGD96368.1"/>
    <property type="molecule type" value="Genomic_DNA"/>
</dbReference>
<sequence length="54" mass="6085">MNGFHTYYYIEMTGNVEVDEKKTAAKLLIELTLTYTLTLMLSSSCGGGNTRYIQ</sequence>
<evidence type="ECO:0000313" key="2">
    <source>
        <dbReference type="Proteomes" id="UP000612456"/>
    </source>
</evidence>
<name>A0A916ZGI5_9BACL</name>
<proteinExistence type="predicted"/>
<reference evidence="1" key="2">
    <citation type="submission" date="2020-09" db="EMBL/GenBank/DDBJ databases">
        <authorList>
            <person name="Sun Q."/>
            <person name="Zhou Y."/>
        </authorList>
    </citation>
    <scope>NUCLEOTIDE SEQUENCE</scope>
    <source>
        <strain evidence="1">CGMCC 1.15178</strain>
    </source>
</reference>
<comment type="caution">
    <text evidence="1">The sequence shown here is derived from an EMBL/GenBank/DDBJ whole genome shotgun (WGS) entry which is preliminary data.</text>
</comment>
<dbReference type="AlphaFoldDB" id="A0A916ZGI5"/>
<evidence type="ECO:0000313" key="1">
    <source>
        <dbReference type="EMBL" id="GGD96368.1"/>
    </source>
</evidence>
<dbReference type="Proteomes" id="UP000612456">
    <property type="component" value="Unassembled WGS sequence"/>
</dbReference>
<gene>
    <name evidence="1" type="ORF">GCM10010911_63850</name>
</gene>
<protein>
    <submittedName>
        <fullName evidence="1">Uncharacterized protein</fullName>
    </submittedName>
</protein>
<reference evidence="1" key="1">
    <citation type="journal article" date="2014" name="Int. J. Syst. Evol. Microbiol.">
        <title>Complete genome sequence of Corynebacterium casei LMG S-19264T (=DSM 44701T), isolated from a smear-ripened cheese.</title>
        <authorList>
            <consortium name="US DOE Joint Genome Institute (JGI-PGF)"/>
            <person name="Walter F."/>
            <person name="Albersmeier A."/>
            <person name="Kalinowski J."/>
            <person name="Ruckert C."/>
        </authorList>
    </citation>
    <scope>NUCLEOTIDE SEQUENCE</scope>
    <source>
        <strain evidence="1">CGMCC 1.15178</strain>
    </source>
</reference>
<keyword evidence="2" id="KW-1185">Reference proteome</keyword>
<organism evidence="1 2">
    <name type="scientific">Paenibacillus nasutitermitis</name>
    <dbReference type="NCBI Taxonomy" id="1652958"/>
    <lineage>
        <taxon>Bacteria</taxon>
        <taxon>Bacillati</taxon>
        <taxon>Bacillota</taxon>
        <taxon>Bacilli</taxon>
        <taxon>Bacillales</taxon>
        <taxon>Paenibacillaceae</taxon>
        <taxon>Paenibacillus</taxon>
    </lineage>
</organism>